<keyword evidence="2" id="KW-1185">Reference proteome</keyword>
<gene>
    <name evidence="1" type="ORF">MQP27_41685</name>
</gene>
<proteinExistence type="predicted"/>
<evidence type="ECO:0000313" key="1">
    <source>
        <dbReference type="EMBL" id="MCI3277601.1"/>
    </source>
</evidence>
<comment type="caution">
    <text evidence="1">The sequence shown here is derived from an EMBL/GenBank/DDBJ whole genome shotgun (WGS) entry which is preliminary data.</text>
</comment>
<organism evidence="1 2">
    <name type="scientific">Streptomyces cylindrosporus</name>
    <dbReference type="NCBI Taxonomy" id="2927583"/>
    <lineage>
        <taxon>Bacteria</taxon>
        <taxon>Bacillati</taxon>
        <taxon>Actinomycetota</taxon>
        <taxon>Actinomycetes</taxon>
        <taxon>Kitasatosporales</taxon>
        <taxon>Streptomycetaceae</taxon>
        <taxon>Streptomyces</taxon>
    </lineage>
</organism>
<name>A0ABS9YM27_9ACTN</name>
<sequence>MRITRLTPEQARAAGHMLQRALDYLRRLRDQLCAAALRVLDALRRVA</sequence>
<dbReference type="EMBL" id="JALDAY010000015">
    <property type="protein sequence ID" value="MCI3277601.1"/>
    <property type="molecule type" value="Genomic_DNA"/>
</dbReference>
<dbReference type="Proteomes" id="UP001165269">
    <property type="component" value="Unassembled WGS sequence"/>
</dbReference>
<protein>
    <submittedName>
        <fullName evidence="1">Uncharacterized protein</fullName>
    </submittedName>
</protein>
<evidence type="ECO:0000313" key="2">
    <source>
        <dbReference type="Proteomes" id="UP001165269"/>
    </source>
</evidence>
<accession>A0ABS9YM27</accession>
<reference evidence="1" key="1">
    <citation type="submission" date="2022-03" db="EMBL/GenBank/DDBJ databases">
        <title>Streptomyces 7R015 and 7R016 isolated from Barleria lupulina in Thailand.</title>
        <authorList>
            <person name="Kanchanasin P."/>
            <person name="Phongsopitanun W."/>
            <person name="Tanasupawat S."/>
        </authorList>
    </citation>
    <scope>NUCLEOTIDE SEQUENCE</scope>
    <source>
        <strain evidence="1">7R015</strain>
    </source>
</reference>
<dbReference type="RefSeq" id="WP_242775435.1">
    <property type="nucleotide sequence ID" value="NZ_JALDAY010000015.1"/>
</dbReference>